<keyword evidence="3" id="KW-1185">Reference proteome</keyword>
<gene>
    <name evidence="2" type="ORF">KDK_55120</name>
</gene>
<accession>A0A402ARJ1</accession>
<proteinExistence type="predicted"/>
<dbReference type="InterPro" id="IPR012951">
    <property type="entry name" value="BBE"/>
</dbReference>
<name>A0A402ARJ1_9CHLR</name>
<dbReference type="Gene3D" id="3.30.465.10">
    <property type="match status" value="1"/>
</dbReference>
<reference evidence="3" key="1">
    <citation type="submission" date="2018-12" db="EMBL/GenBank/DDBJ databases">
        <title>Tengunoibacter tsumagoiensis gen. nov., sp. nov., Dictyobacter kobayashii sp. nov., D. alpinus sp. nov., and D. joshuensis sp. nov. and description of Dictyobacteraceae fam. nov. within the order Ktedonobacterales isolated from Tengu-no-mugimeshi.</title>
        <authorList>
            <person name="Wang C.M."/>
            <person name="Zheng Y."/>
            <person name="Sakai Y."/>
            <person name="Toyoda A."/>
            <person name="Minakuchi Y."/>
            <person name="Abe K."/>
            <person name="Yokota A."/>
            <person name="Yabe S."/>
        </authorList>
    </citation>
    <scope>NUCLEOTIDE SEQUENCE [LARGE SCALE GENOMIC DNA]</scope>
    <source>
        <strain evidence="3">Uno11</strain>
    </source>
</reference>
<dbReference type="InterPro" id="IPR016169">
    <property type="entry name" value="FAD-bd_PCMH_sub2"/>
</dbReference>
<comment type="caution">
    <text evidence="2">The sequence shown here is derived from an EMBL/GenBank/DDBJ whole genome shotgun (WGS) entry which is preliminary data.</text>
</comment>
<feature type="domain" description="Berberine/berberine-like" evidence="1">
    <location>
        <begin position="8"/>
        <end position="41"/>
    </location>
</feature>
<evidence type="ECO:0000313" key="2">
    <source>
        <dbReference type="EMBL" id="GCE21712.1"/>
    </source>
</evidence>
<sequence>MMMDEGTDNVKAAYRDNYARLTQIKATYDPSNLFHVNQNIKPAR</sequence>
<evidence type="ECO:0000313" key="3">
    <source>
        <dbReference type="Proteomes" id="UP000287188"/>
    </source>
</evidence>
<dbReference type="GO" id="GO:0050660">
    <property type="term" value="F:flavin adenine dinucleotide binding"/>
    <property type="evidence" value="ECO:0007669"/>
    <property type="project" value="InterPro"/>
</dbReference>
<dbReference type="EMBL" id="BIFS01000001">
    <property type="protein sequence ID" value="GCE21712.1"/>
    <property type="molecule type" value="Genomic_DNA"/>
</dbReference>
<evidence type="ECO:0000259" key="1">
    <source>
        <dbReference type="Pfam" id="PF08031"/>
    </source>
</evidence>
<dbReference type="AlphaFoldDB" id="A0A402ARJ1"/>
<dbReference type="Proteomes" id="UP000287188">
    <property type="component" value="Unassembled WGS sequence"/>
</dbReference>
<dbReference type="Pfam" id="PF08031">
    <property type="entry name" value="BBE"/>
    <property type="match status" value="1"/>
</dbReference>
<protein>
    <recommendedName>
        <fullName evidence="1">Berberine/berberine-like domain-containing protein</fullName>
    </recommendedName>
</protein>
<organism evidence="2 3">
    <name type="scientific">Dictyobacter kobayashii</name>
    <dbReference type="NCBI Taxonomy" id="2014872"/>
    <lineage>
        <taxon>Bacteria</taxon>
        <taxon>Bacillati</taxon>
        <taxon>Chloroflexota</taxon>
        <taxon>Ktedonobacteria</taxon>
        <taxon>Ktedonobacterales</taxon>
        <taxon>Dictyobacteraceae</taxon>
        <taxon>Dictyobacter</taxon>
    </lineage>
</organism>
<dbReference type="GO" id="GO:0016491">
    <property type="term" value="F:oxidoreductase activity"/>
    <property type="evidence" value="ECO:0007669"/>
    <property type="project" value="InterPro"/>
</dbReference>